<evidence type="ECO:0000256" key="3">
    <source>
        <dbReference type="ARBA" id="ARBA00022525"/>
    </source>
</evidence>
<keyword evidence="6" id="KW-0106">Calcium</keyword>
<evidence type="ECO:0000256" key="7">
    <source>
        <dbReference type="ARBA" id="ARBA00023239"/>
    </source>
</evidence>
<feature type="chain" id="PRO_5015553156" evidence="9">
    <location>
        <begin position="31"/>
        <end position="340"/>
    </location>
</feature>
<evidence type="ECO:0000256" key="6">
    <source>
        <dbReference type="ARBA" id="ARBA00022837"/>
    </source>
</evidence>
<evidence type="ECO:0000313" key="13">
    <source>
        <dbReference type="Proteomes" id="UP000237749"/>
    </source>
</evidence>
<dbReference type="InterPro" id="IPR011459">
    <property type="entry name" value="DUF1565"/>
</dbReference>
<dbReference type="GO" id="GO:0005576">
    <property type="term" value="C:extracellular region"/>
    <property type="evidence" value="ECO:0007669"/>
    <property type="project" value="UniProtKB-SubCell"/>
</dbReference>
<feature type="domain" description="Right handed beta helix" evidence="11">
    <location>
        <begin position="120"/>
        <end position="292"/>
    </location>
</feature>
<accession>A0A2S6HEE6</accession>
<comment type="cofactor">
    <cofactor evidence="1">
        <name>Ca(2+)</name>
        <dbReference type="ChEBI" id="CHEBI:29108"/>
    </cofactor>
</comment>
<keyword evidence="3" id="KW-0964">Secreted</keyword>
<keyword evidence="7 12" id="KW-0456">Lyase</keyword>
<dbReference type="InterPro" id="IPR052052">
    <property type="entry name" value="Polysaccharide_Lyase_9"/>
</dbReference>
<dbReference type="PANTHER" id="PTHR40088:SF1">
    <property type="entry name" value="PECTATE LYASE PEL9"/>
    <property type="match status" value="1"/>
</dbReference>
<dbReference type="GO" id="GO:0046872">
    <property type="term" value="F:metal ion binding"/>
    <property type="evidence" value="ECO:0007669"/>
    <property type="project" value="UniProtKB-KW"/>
</dbReference>
<dbReference type="AlphaFoldDB" id="A0A2S6HEE6"/>
<dbReference type="Gene3D" id="2.160.20.10">
    <property type="entry name" value="Single-stranded right-handed beta-helix, Pectin lyase-like"/>
    <property type="match status" value="1"/>
</dbReference>
<organism evidence="12 13">
    <name type="scientific">Lacrimispora xylanisolvens</name>
    <dbReference type="NCBI Taxonomy" id="384636"/>
    <lineage>
        <taxon>Bacteria</taxon>
        <taxon>Bacillati</taxon>
        <taxon>Bacillota</taxon>
        <taxon>Clostridia</taxon>
        <taxon>Lachnospirales</taxon>
        <taxon>Lachnospiraceae</taxon>
        <taxon>Lacrimispora</taxon>
    </lineage>
</organism>
<proteinExistence type="inferred from homology"/>
<dbReference type="Proteomes" id="UP000237749">
    <property type="component" value="Unassembled WGS sequence"/>
</dbReference>
<keyword evidence="13" id="KW-1185">Reference proteome</keyword>
<name>A0A2S6HEE6_9FIRM</name>
<evidence type="ECO:0000256" key="2">
    <source>
        <dbReference type="ARBA" id="ARBA00004613"/>
    </source>
</evidence>
<evidence type="ECO:0000256" key="8">
    <source>
        <dbReference type="ARBA" id="ARBA00038263"/>
    </source>
</evidence>
<comment type="similarity">
    <text evidence="8">Belongs to the polysaccharide lyase 9 family.</text>
</comment>
<dbReference type="RefSeq" id="WP_104439618.1">
    <property type="nucleotide sequence ID" value="NZ_PTJA01000019.1"/>
</dbReference>
<dbReference type="PANTHER" id="PTHR40088">
    <property type="entry name" value="PECTATE LYASE (EUROFUNG)"/>
    <property type="match status" value="1"/>
</dbReference>
<dbReference type="GO" id="GO:0016837">
    <property type="term" value="F:carbon-oxygen lyase activity, acting on polysaccharides"/>
    <property type="evidence" value="ECO:0007669"/>
    <property type="project" value="TreeGrafter"/>
</dbReference>
<gene>
    <name evidence="12" type="ORF">BXY41_11939</name>
</gene>
<evidence type="ECO:0000313" key="12">
    <source>
        <dbReference type="EMBL" id="PPK75869.1"/>
    </source>
</evidence>
<dbReference type="Pfam" id="PF07602">
    <property type="entry name" value="DUF1565"/>
    <property type="match status" value="1"/>
</dbReference>
<evidence type="ECO:0000256" key="1">
    <source>
        <dbReference type="ARBA" id="ARBA00001913"/>
    </source>
</evidence>
<feature type="domain" description="DUF1565" evidence="10">
    <location>
        <begin position="40"/>
        <end position="80"/>
    </location>
</feature>
<dbReference type="InterPro" id="IPR011050">
    <property type="entry name" value="Pectin_lyase_fold/virulence"/>
</dbReference>
<sequence length="340" mass="36215">MRNGKRIISIITTCFMVTSLCVMSPTPAHGASKEYYVSASGSDSNNGQSKDKPYKTIDKALGNASAGTTIYLMNGTYKSSATYKLSKSGTSGSPIRIMNYSGHKPVVDFSSQPYADSSRGFQITGNYWVISGLTIQNAGDNGIHIIGGNNKITDCFITKCGDTGLQMSNGAYNNEITRVTSTYNYDSKTNGENADGFAAKLSIGSGNVFRNCNALNNSDDGFDFYSAGNAVKLYNCEASYNGKGDGNGQGFKVGGNYTSDNHYLEGCVAIGNKKRGYDQNNNTGYITLKNCTAKNNNVNFYFPKTPSSGTHKFSDCISSGGASKDVIVGATVVNCSFNTK</sequence>
<dbReference type="SMART" id="SM00710">
    <property type="entry name" value="PbH1"/>
    <property type="match status" value="5"/>
</dbReference>
<dbReference type="InterPro" id="IPR039448">
    <property type="entry name" value="Beta_helix"/>
</dbReference>
<evidence type="ECO:0000256" key="9">
    <source>
        <dbReference type="SAM" id="SignalP"/>
    </source>
</evidence>
<keyword evidence="5 9" id="KW-0732">Signal</keyword>
<comment type="caution">
    <text evidence="12">The sequence shown here is derived from an EMBL/GenBank/DDBJ whole genome shotgun (WGS) entry which is preliminary data.</text>
</comment>
<reference evidence="12 13" key="1">
    <citation type="submission" date="2018-02" db="EMBL/GenBank/DDBJ databases">
        <title>Genomic Encyclopedia of Archaeal and Bacterial Type Strains, Phase II (KMG-II): from individual species to whole genera.</title>
        <authorList>
            <person name="Goeker M."/>
        </authorList>
    </citation>
    <scope>NUCLEOTIDE SEQUENCE [LARGE SCALE GENOMIC DNA]</scope>
    <source>
        <strain evidence="12 13">DSM 3808</strain>
    </source>
</reference>
<dbReference type="SUPFAM" id="SSF51126">
    <property type="entry name" value="Pectin lyase-like"/>
    <property type="match status" value="1"/>
</dbReference>
<dbReference type="InterPro" id="IPR006626">
    <property type="entry name" value="PbH1"/>
</dbReference>
<protein>
    <submittedName>
        <fullName evidence="12">Parallel beta helix pectate lyase-like protein</fullName>
    </submittedName>
</protein>
<dbReference type="InterPro" id="IPR012334">
    <property type="entry name" value="Pectin_lyas_fold"/>
</dbReference>
<evidence type="ECO:0000256" key="5">
    <source>
        <dbReference type="ARBA" id="ARBA00022729"/>
    </source>
</evidence>
<keyword evidence="4" id="KW-0479">Metal-binding</keyword>
<evidence type="ECO:0000259" key="10">
    <source>
        <dbReference type="Pfam" id="PF07602"/>
    </source>
</evidence>
<evidence type="ECO:0000259" key="11">
    <source>
        <dbReference type="Pfam" id="PF13229"/>
    </source>
</evidence>
<comment type="subcellular location">
    <subcellularLocation>
        <location evidence="2">Secreted</location>
    </subcellularLocation>
</comment>
<dbReference type="OrthoDB" id="8660908at2"/>
<feature type="signal peptide" evidence="9">
    <location>
        <begin position="1"/>
        <end position="30"/>
    </location>
</feature>
<dbReference type="Pfam" id="PF13229">
    <property type="entry name" value="Beta_helix"/>
    <property type="match status" value="1"/>
</dbReference>
<dbReference type="EMBL" id="PTJA01000019">
    <property type="protein sequence ID" value="PPK75869.1"/>
    <property type="molecule type" value="Genomic_DNA"/>
</dbReference>
<evidence type="ECO:0000256" key="4">
    <source>
        <dbReference type="ARBA" id="ARBA00022723"/>
    </source>
</evidence>